<organism evidence="2 3">
    <name type="scientific">Tetradesmus obliquus</name>
    <name type="common">Green alga</name>
    <name type="synonym">Acutodesmus obliquus</name>
    <dbReference type="NCBI Taxonomy" id="3088"/>
    <lineage>
        <taxon>Eukaryota</taxon>
        <taxon>Viridiplantae</taxon>
        <taxon>Chlorophyta</taxon>
        <taxon>core chlorophytes</taxon>
        <taxon>Chlorophyceae</taxon>
        <taxon>CS clade</taxon>
        <taxon>Sphaeropleales</taxon>
        <taxon>Scenedesmaceae</taxon>
        <taxon>Tetradesmus</taxon>
    </lineage>
</organism>
<evidence type="ECO:0000313" key="2">
    <source>
        <dbReference type="EMBL" id="SZX68459.1"/>
    </source>
</evidence>
<dbReference type="AlphaFoldDB" id="A0A383VUE6"/>
<protein>
    <recommendedName>
        <fullName evidence="4">Mediator of RNA polymerase II transcription subunit 11</fullName>
    </recommendedName>
</protein>
<sequence>MSTDLALYEQLNKELVSLVEHFTTLVKATREGLEADESADPKEKDDKGGSTAAAAAPAAASRSERRVPGELLEVVVEKLLAAGHQCIHTVSQLKKSAMVSDFATLMGNVHAVQQRLTSDTYHTTRGLEHIKRDAENLLAELEQHYYSSSHKGPLPSSSQQQGSEAQTGKLAELCAQALQMTGG</sequence>
<name>A0A383VUE6_TETOB</name>
<feature type="compositionally biased region" description="Low complexity" evidence="1">
    <location>
        <begin position="147"/>
        <end position="161"/>
    </location>
</feature>
<reference evidence="2 3" key="1">
    <citation type="submission" date="2016-10" db="EMBL/GenBank/DDBJ databases">
        <authorList>
            <person name="Cai Z."/>
        </authorList>
    </citation>
    <scope>NUCLEOTIDE SEQUENCE [LARGE SCALE GENOMIC DNA]</scope>
</reference>
<gene>
    <name evidence="2" type="ORF">BQ4739_LOCUS8807</name>
</gene>
<evidence type="ECO:0008006" key="4">
    <source>
        <dbReference type="Google" id="ProtNLM"/>
    </source>
</evidence>
<keyword evidence="3" id="KW-1185">Reference proteome</keyword>
<evidence type="ECO:0000256" key="1">
    <source>
        <dbReference type="SAM" id="MobiDB-lite"/>
    </source>
</evidence>
<evidence type="ECO:0000313" key="3">
    <source>
        <dbReference type="Proteomes" id="UP000256970"/>
    </source>
</evidence>
<dbReference type="Proteomes" id="UP000256970">
    <property type="component" value="Unassembled WGS sequence"/>
</dbReference>
<proteinExistence type="predicted"/>
<feature type="region of interest" description="Disordered" evidence="1">
    <location>
        <begin position="33"/>
        <end position="64"/>
    </location>
</feature>
<feature type="compositionally biased region" description="Basic and acidic residues" evidence="1">
    <location>
        <begin position="33"/>
        <end position="48"/>
    </location>
</feature>
<dbReference type="STRING" id="3088.A0A383VUE6"/>
<feature type="region of interest" description="Disordered" evidence="1">
    <location>
        <begin position="146"/>
        <end position="168"/>
    </location>
</feature>
<dbReference type="EMBL" id="FNXT01000860">
    <property type="protein sequence ID" value="SZX68459.1"/>
    <property type="molecule type" value="Genomic_DNA"/>
</dbReference>
<accession>A0A383VUE6</accession>